<dbReference type="PROSITE" id="PS50181">
    <property type="entry name" value="FBOX"/>
    <property type="match status" value="1"/>
</dbReference>
<accession>W6XX62</accession>
<dbReference type="InterPro" id="IPR001810">
    <property type="entry name" value="F-box_dom"/>
</dbReference>
<sequence>MNPSFDRFSTLPDELLLLIFDQIKADDNISSFHTLNATSKRLRSLTNDYLYYKFHGLAPEQLLRTIALPHPNVRPELADHVKEVVWYQSYWTRTALQRCLKQDDRLLLAVKLRDSGWLIHTSHSSGNLPERFVNFDHEREIHWWYLEFFLLFTPNVQKLCVWDTWQWDDHSYWFDTISRNPTQFKNLQSITLHGPLRLENVVPLLTLPSIRKLELTKVVTMRQEPGKTFSWQDSTDNTIERMLAGGSSLEQLVMRDSDIFFPEAIIILEKLNNLNSLSYEHLPSDLGSHPENYREFLMIDELRRLSRIPLKHLQIRGEIPLDESVVSSLLNIKAPMLEEHPLHNLHTLDIGPCDKNSINGISLMMYENDRDPSHSSIADQLPDTLEVLNIKLEPFGYDRVPLISPYFQILSDFAAAVACSPCNLKRVSLVEWPAWRDEDSAQAMFSVLQGLYSKAGMNLDVSFKEI</sequence>
<dbReference type="AlphaFoldDB" id="W6XX62"/>
<reference evidence="2 3" key="1">
    <citation type="journal article" date="2013" name="PLoS Genet.">
        <title>Comparative genome structure, secondary metabolite, and effector coding capacity across Cochliobolus pathogens.</title>
        <authorList>
            <person name="Condon B.J."/>
            <person name="Leng Y."/>
            <person name="Wu D."/>
            <person name="Bushley K.E."/>
            <person name="Ohm R.A."/>
            <person name="Otillar R."/>
            <person name="Martin J."/>
            <person name="Schackwitz W."/>
            <person name="Grimwood J."/>
            <person name="MohdZainudin N."/>
            <person name="Xue C."/>
            <person name="Wang R."/>
            <person name="Manning V.A."/>
            <person name="Dhillon B."/>
            <person name="Tu Z.J."/>
            <person name="Steffenson B.J."/>
            <person name="Salamov A."/>
            <person name="Sun H."/>
            <person name="Lowry S."/>
            <person name="LaButti K."/>
            <person name="Han J."/>
            <person name="Copeland A."/>
            <person name="Lindquist E."/>
            <person name="Barry K."/>
            <person name="Schmutz J."/>
            <person name="Baker S.E."/>
            <person name="Ciuffetti L.M."/>
            <person name="Grigoriev I.V."/>
            <person name="Zhong S."/>
            <person name="Turgeon B.G."/>
        </authorList>
    </citation>
    <scope>NUCLEOTIDE SEQUENCE [LARGE SCALE GENOMIC DNA]</scope>
    <source>
        <strain evidence="2 3">26-R-13</strain>
    </source>
</reference>
<dbReference type="KEGG" id="bze:COCCADRAFT_105538"/>
<dbReference type="HOGENOM" id="CLU_523924_0_0_1"/>
<organism evidence="2 3">
    <name type="scientific">Cochliobolus carbonum (strain 26-R-13)</name>
    <name type="common">Maize leaf spot fungus</name>
    <name type="synonym">Bipolaris zeicola</name>
    <dbReference type="NCBI Taxonomy" id="930089"/>
    <lineage>
        <taxon>Eukaryota</taxon>
        <taxon>Fungi</taxon>
        <taxon>Dikarya</taxon>
        <taxon>Ascomycota</taxon>
        <taxon>Pezizomycotina</taxon>
        <taxon>Dothideomycetes</taxon>
        <taxon>Pleosporomycetidae</taxon>
        <taxon>Pleosporales</taxon>
        <taxon>Pleosporineae</taxon>
        <taxon>Pleosporaceae</taxon>
        <taxon>Bipolaris</taxon>
    </lineage>
</organism>
<feature type="domain" description="F-box" evidence="1">
    <location>
        <begin position="5"/>
        <end position="55"/>
    </location>
</feature>
<evidence type="ECO:0000313" key="2">
    <source>
        <dbReference type="EMBL" id="EUC29820.1"/>
    </source>
</evidence>
<dbReference type="SUPFAM" id="SSF52047">
    <property type="entry name" value="RNI-like"/>
    <property type="match status" value="1"/>
</dbReference>
<dbReference type="EMBL" id="KI964728">
    <property type="protein sequence ID" value="EUC29820.1"/>
    <property type="molecule type" value="Genomic_DNA"/>
</dbReference>
<dbReference type="RefSeq" id="XP_007715886.1">
    <property type="nucleotide sequence ID" value="XM_007717696.1"/>
</dbReference>
<dbReference type="Proteomes" id="UP000053841">
    <property type="component" value="Unassembled WGS sequence"/>
</dbReference>
<dbReference type="Gene3D" id="3.80.10.10">
    <property type="entry name" value="Ribonuclease Inhibitor"/>
    <property type="match status" value="1"/>
</dbReference>
<dbReference type="GeneID" id="19143226"/>
<name>W6XX62_COCC2</name>
<evidence type="ECO:0000313" key="3">
    <source>
        <dbReference type="Proteomes" id="UP000053841"/>
    </source>
</evidence>
<dbReference type="InterPro" id="IPR032675">
    <property type="entry name" value="LRR_dom_sf"/>
</dbReference>
<proteinExistence type="predicted"/>
<gene>
    <name evidence="2" type="ORF">COCCADRAFT_105538</name>
</gene>
<dbReference type="OrthoDB" id="3660227at2759"/>
<keyword evidence="3" id="KW-1185">Reference proteome</keyword>
<evidence type="ECO:0000259" key="1">
    <source>
        <dbReference type="PROSITE" id="PS50181"/>
    </source>
</evidence>
<protein>
    <recommendedName>
        <fullName evidence="1">F-box domain-containing protein</fullName>
    </recommendedName>
</protein>